<dbReference type="HOGENOM" id="CLU_1388859_0_0_3"/>
<gene>
    <name evidence="1" type="ORF">LYNGBM3L_46500</name>
</gene>
<evidence type="ECO:0000313" key="1">
    <source>
        <dbReference type="EMBL" id="EGJ33186.1"/>
    </source>
</evidence>
<dbReference type="RefSeq" id="WP_008182753.1">
    <property type="nucleotide sequence ID" value="NZ_GL890861.1"/>
</dbReference>
<keyword evidence="2" id="KW-1185">Reference proteome</keyword>
<sequence length="196" mass="22759">MRSDNVSITPVYYGDELDLNKALKVVARDSIDIGNLTFNDLKLSSEFEVIVNDSIVVGGLKEEKLLELLKLKRLEIDNYTEIKFDTHLNDKFDYRVNEDGWSDANSYRGIYNALPFKIKPYKDGRKFKTQILFDDGDTISAAVLRDESTFISEFSKNEIHIYLIRIRQLSEKASWDTYDNFIQYQIVEFNGILGMK</sequence>
<protein>
    <submittedName>
        <fullName evidence="1">Uncharacterized protein</fullName>
    </submittedName>
</protein>
<organism evidence="1 2">
    <name type="scientific">Moorena producens 3L</name>
    <dbReference type="NCBI Taxonomy" id="489825"/>
    <lineage>
        <taxon>Bacteria</taxon>
        <taxon>Bacillati</taxon>
        <taxon>Cyanobacteriota</taxon>
        <taxon>Cyanophyceae</taxon>
        <taxon>Coleofasciculales</taxon>
        <taxon>Coleofasciculaceae</taxon>
        <taxon>Moorena</taxon>
    </lineage>
</organism>
<reference evidence="2" key="1">
    <citation type="journal article" date="2011" name="Proc. Natl. Acad. Sci. U.S.A.">
        <title>Genomic insights into the physiology and ecology of the marine filamentous cyanobacterium Lyngbya majuscula.</title>
        <authorList>
            <person name="Jones A.C."/>
            <person name="Monroe E.A."/>
            <person name="Podell S."/>
            <person name="Hess W.R."/>
            <person name="Klages S."/>
            <person name="Esquenazi E."/>
            <person name="Niessen S."/>
            <person name="Hoover H."/>
            <person name="Rothmann M."/>
            <person name="Lasken R.S."/>
            <person name="Yates J.R.III."/>
            <person name="Reinhardt R."/>
            <person name="Kube M."/>
            <person name="Burkart M.D."/>
            <person name="Allen E.E."/>
            <person name="Dorrestein P.C."/>
            <person name="Gerwick W.H."/>
            <person name="Gerwick L."/>
        </authorList>
    </citation>
    <scope>NUCLEOTIDE SEQUENCE [LARGE SCALE GENOMIC DNA]</scope>
    <source>
        <strain evidence="2">3L</strain>
    </source>
</reference>
<evidence type="ECO:0000313" key="2">
    <source>
        <dbReference type="Proteomes" id="UP000003959"/>
    </source>
</evidence>
<dbReference type="AlphaFoldDB" id="F4XQE3"/>
<accession>F4XQE3</accession>
<dbReference type="EMBL" id="GL890861">
    <property type="protein sequence ID" value="EGJ33186.1"/>
    <property type="molecule type" value="Genomic_DNA"/>
</dbReference>
<dbReference type="Proteomes" id="UP000003959">
    <property type="component" value="Unassembled WGS sequence"/>
</dbReference>
<proteinExistence type="predicted"/>
<name>F4XQE3_9CYAN</name>